<dbReference type="SMART" id="SM00174">
    <property type="entry name" value="RHO"/>
    <property type="match status" value="1"/>
</dbReference>
<evidence type="ECO:0000313" key="5">
    <source>
        <dbReference type="Proteomes" id="UP000265618"/>
    </source>
</evidence>
<dbReference type="AlphaFoldDB" id="A0A9K3D7A0"/>
<dbReference type="SMART" id="SM00175">
    <property type="entry name" value="RAB"/>
    <property type="match status" value="1"/>
</dbReference>
<dbReference type="SUPFAM" id="SSF52540">
    <property type="entry name" value="P-loop containing nucleoside triphosphate hydrolases"/>
    <property type="match status" value="1"/>
</dbReference>
<comment type="caution">
    <text evidence="4">The sequence shown here is derived from an EMBL/GenBank/DDBJ whole genome shotgun (WGS) entry which is preliminary data.</text>
</comment>
<dbReference type="PANTHER" id="PTHR47980">
    <property type="entry name" value="LD44762P"/>
    <property type="match status" value="1"/>
</dbReference>
<evidence type="ECO:0000256" key="2">
    <source>
        <dbReference type="ARBA" id="ARBA00022741"/>
    </source>
</evidence>
<dbReference type="Pfam" id="PF00071">
    <property type="entry name" value="Ras"/>
    <property type="match status" value="1"/>
</dbReference>
<organism evidence="4 5">
    <name type="scientific">Kipferlia bialata</name>
    <dbReference type="NCBI Taxonomy" id="797122"/>
    <lineage>
        <taxon>Eukaryota</taxon>
        <taxon>Metamonada</taxon>
        <taxon>Carpediemonas-like organisms</taxon>
        <taxon>Kipferlia</taxon>
    </lineage>
</organism>
<reference evidence="4 5" key="1">
    <citation type="journal article" date="2018" name="PLoS ONE">
        <title>The draft genome of Kipferlia bialata reveals reductive genome evolution in fornicate parasites.</title>
        <authorList>
            <person name="Tanifuji G."/>
            <person name="Takabayashi S."/>
            <person name="Kume K."/>
            <person name="Takagi M."/>
            <person name="Nakayama T."/>
            <person name="Kamikawa R."/>
            <person name="Inagaki Y."/>
            <person name="Hashimoto T."/>
        </authorList>
    </citation>
    <scope>NUCLEOTIDE SEQUENCE [LARGE SCALE GENOMIC DNA]</scope>
    <source>
        <strain evidence="4">NY0173</strain>
    </source>
</reference>
<sequence length="120" mass="13204">MYVRCASAAVIVYDTTIRKSFEAVKEWVAFTKEHSPKAEEVMLCLVGSKADMKAEREVTLEEGQAEADRLGATFMEVSAKEDTNIDELFRMIATSLVDREEDGLDINQNDSGLDGTGCGC</sequence>
<dbReference type="PROSITE" id="PS51421">
    <property type="entry name" value="RAS"/>
    <property type="match status" value="1"/>
</dbReference>
<dbReference type="InterPro" id="IPR050305">
    <property type="entry name" value="Small_GTPase_Rab"/>
</dbReference>
<evidence type="ECO:0000256" key="1">
    <source>
        <dbReference type="ARBA" id="ARBA00006270"/>
    </source>
</evidence>
<dbReference type="GO" id="GO:0005525">
    <property type="term" value="F:GTP binding"/>
    <property type="evidence" value="ECO:0007669"/>
    <property type="project" value="UniProtKB-KW"/>
</dbReference>
<evidence type="ECO:0000313" key="4">
    <source>
        <dbReference type="EMBL" id="GIQ89512.1"/>
    </source>
</evidence>
<dbReference type="EMBL" id="BDIP01005123">
    <property type="protein sequence ID" value="GIQ89512.1"/>
    <property type="molecule type" value="Genomic_DNA"/>
</dbReference>
<evidence type="ECO:0000256" key="3">
    <source>
        <dbReference type="ARBA" id="ARBA00023134"/>
    </source>
</evidence>
<accession>A0A9K3D7A0</accession>
<dbReference type="Proteomes" id="UP000265618">
    <property type="component" value="Unassembled WGS sequence"/>
</dbReference>
<keyword evidence="2" id="KW-0547">Nucleotide-binding</keyword>
<keyword evidence="5" id="KW-1185">Reference proteome</keyword>
<dbReference type="SMART" id="SM00173">
    <property type="entry name" value="RAS"/>
    <property type="match status" value="1"/>
</dbReference>
<dbReference type="InterPro" id="IPR001806">
    <property type="entry name" value="Small_GTPase"/>
</dbReference>
<name>A0A9K3D7A0_9EUKA</name>
<dbReference type="GO" id="GO:0003924">
    <property type="term" value="F:GTPase activity"/>
    <property type="evidence" value="ECO:0007669"/>
    <property type="project" value="InterPro"/>
</dbReference>
<protein>
    <submittedName>
        <fullName evidence="4">Small GTPase superfamily, Rho type</fullName>
    </submittedName>
</protein>
<dbReference type="InterPro" id="IPR027417">
    <property type="entry name" value="P-loop_NTPase"/>
</dbReference>
<dbReference type="OrthoDB" id="63533at2759"/>
<comment type="similarity">
    <text evidence="1">Belongs to the small GTPase superfamily. Rab family.</text>
</comment>
<keyword evidence="3" id="KW-0342">GTP-binding</keyword>
<proteinExistence type="inferred from homology"/>
<dbReference type="Gene3D" id="3.40.50.300">
    <property type="entry name" value="P-loop containing nucleotide triphosphate hydrolases"/>
    <property type="match status" value="1"/>
</dbReference>
<dbReference type="PROSITE" id="PS51419">
    <property type="entry name" value="RAB"/>
    <property type="match status" value="1"/>
</dbReference>
<gene>
    <name evidence="4" type="ORF">KIPB_012004</name>
</gene>
<dbReference type="CDD" id="cd00154">
    <property type="entry name" value="Rab"/>
    <property type="match status" value="1"/>
</dbReference>